<evidence type="ECO:0000256" key="1">
    <source>
        <dbReference type="SAM" id="Coils"/>
    </source>
</evidence>
<dbReference type="PANTHER" id="PTHR30386:SF28">
    <property type="entry name" value="EXPORTED PROTEIN"/>
    <property type="match status" value="1"/>
</dbReference>
<dbReference type="PANTHER" id="PTHR30386">
    <property type="entry name" value="MEMBRANE FUSION SUBUNIT OF EMRAB-TOLC MULTIDRUG EFFLUX PUMP"/>
    <property type="match status" value="1"/>
</dbReference>
<dbReference type="Gene3D" id="1.10.287.470">
    <property type="entry name" value="Helix hairpin bin"/>
    <property type="match status" value="1"/>
</dbReference>
<evidence type="ECO:0000313" key="4">
    <source>
        <dbReference type="EMBL" id="PCO04955.1"/>
    </source>
</evidence>
<keyword evidence="2" id="KW-1133">Transmembrane helix</keyword>
<dbReference type="EMBL" id="LRFG02000003">
    <property type="protein sequence ID" value="PCO04955.1"/>
    <property type="molecule type" value="Genomic_DNA"/>
</dbReference>
<gene>
    <name evidence="4" type="ORF">AWR36_009430</name>
</gene>
<keyword evidence="2" id="KW-0472">Membrane</keyword>
<feature type="coiled-coil region" evidence="1">
    <location>
        <begin position="193"/>
        <end position="259"/>
    </location>
</feature>
<feature type="domain" description="AprE-like beta-barrel" evidence="3">
    <location>
        <begin position="301"/>
        <end position="393"/>
    </location>
</feature>
<organism evidence="4 5">
    <name type="scientific">Microbulbifer flavimaris</name>
    <dbReference type="NCBI Taxonomy" id="1781068"/>
    <lineage>
        <taxon>Bacteria</taxon>
        <taxon>Pseudomonadati</taxon>
        <taxon>Pseudomonadota</taxon>
        <taxon>Gammaproteobacteria</taxon>
        <taxon>Cellvibrionales</taxon>
        <taxon>Microbulbiferaceae</taxon>
        <taxon>Microbulbifer</taxon>
    </lineage>
</organism>
<name>A0ABX4HXU3_9GAMM</name>
<dbReference type="InterPro" id="IPR050739">
    <property type="entry name" value="MFP"/>
</dbReference>
<feature type="coiled-coil region" evidence="1">
    <location>
        <begin position="116"/>
        <end position="161"/>
    </location>
</feature>
<dbReference type="InterPro" id="IPR058982">
    <property type="entry name" value="Beta-barrel_AprE"/>
</dbReference>
<evidence type="ECO:0000313" key="5">
    <source>
        <dbReference type="Proteomes" id="UP000218427"/>
    </source>
</evidence>
<evidence type="ECO:0000259" key="3">
    <source>
        <dbReference type="Pfam" id="PF26002"/>
    </source>
</evidence>
<protein>
    <recommendedName>
        <fullName evidence="3">AprE-like beta-barrel domain-containing protein</fullName>
    </recommendedName>
</protein>
<evidence type="ECO:0000256" key="2">
    <source>
        <dbReference type="SAM" id="Phobius"/>
    </source>
</evidence>
<feature type="transmembrane region" description="Helical" evidence="2">
    <location>
        <begin position="21"/>
        <end position="48"/>
    </location>
</feature>
<dbReference type="Gene3D" id="2.40.30.170">
    <property type="match status" value="1"/>
</dbReference>
<dbReference type="RefSeq" id="WP_067084168.1">
    <property type="nucleotide sequence ID" value="NZ_LRFG02000003.1"/>
</dbReference>
<comment type="caution">
    <text evidence="4">The sequence shown here is derived from an EMBL/GenBank/DDBJ whole genome shotgun (WGS) entry which is preliminary data.</text>
</comment>
<dbReference type="SUPFAM" id="SSF111369">
    <property type="entry name" value="HlyD-like secretion proteins"/>
    <property type="match status" value="1"/>
</dbReference>
<sequence>MTELFRKQVVDRQADRLHGEILLLPRLSHVILLSLLLLWVLITIIWLINSSYARKETVFGWLEPATGVLRVYANNPGIVQKVLVSEGEQVVKGQPLFAVNGDRVLADGKNLESLLIAEYESQHNLLNEQLERSERIHQQNLQNIERQIDLAEADLQLVRSQVKTQRHRYDLVAAQAARYRHLKHSGHISSAELDAVLAQELELQAELQSLKRNQLNLRNKIQQLITRRSVLPEEHANNAARLTARLSDLAQKMAQLHGQRAYIIKAPGPGVVNNLQAREGRNVKSGVPMLSLVPKDHALTAQLLVPVRAAGLMEPGQPLSIRYDAFPYQKFGLYSGSISAISDTVLLPEELLNVPVSAREPVFRVSATLTQPSVRGYGKQLTLKPGMTLSADILLAERSLLQWLLEPIYSLKGQL</sequence>
<dbReference type="Gene3D" id="2.40.50.100">
    <property type="match status" value="1"/>
</dbReference>
<keyword evidence="1" id="KW-0175">Coiled coil</keyword>
<reference evidence="4" key="1">
    <citation type="submission" date="2017-08" db="EMBL/GenBank/DDBJ databases">
        <title>Microbulbifer marisrubri sp. nov., a halophilic alphaproteobacterium isolated from marine sediment of the Yellow Sea, China.</title>
        <authorList>
            <person name="Zhang G."/>
            <person name="Xiong Q."/>
        </authorList>
    </citation>
    <scope>NUCLEOTIDE SEQUENCE [LARGE SCALE GENOMIC DNA]</scope>
    <source>
        <strain evidence="4">WRN-8</strain>
    </source>
</reference>
<proteinExistence type="predicted"/>
<keyword evidence="5" id="KW-1185">Reference proteome</keyword>
<accession>A0ABX4HXU3</accession>
<keyword evidence="2" id="KW-0812">Transmembrane</keyword>
<dbReference type="PRINTS" id="PR01490">
    <property type="entry name" value="RTXTOXIND"/>
</dbReference>
<dbReference type="Proteomes" id="UP000218427">
    <property type="component" value="Unassembled WGS sequence"/>
</dbReference>
<dbReference type="Pfam" id="PF26002">
    <property type="entry name" value="Beta-barrel_AprE"/>
    <property type="match status" value="1"/>
</dbReference>